<dbReference type="AlphaFoldDB" id="M6W2Z7"/>
<accession>M6W2Z7</accession>
<sequence>MNSLHFIGKNITFGKLRLELPYQIGDAFEIDGIIVILFDADDNLVLTHNNENLIAYDIKGNFLWAAEYPQISKEDYYYKIQSKKPLIAYSYSSYQCEIDIKTGKIISSEFFK</sequence>
<reference evidence="1 2" key="1">
    <citation type="submission" date="2013-01" db="EMBL/GenBank/DDBJ databases">
        <authorList>
            <person name="Harkins D.M."/>
            <person name="Durkin A.S."/>
            <person name="Brinkac L.M."/>
            <person name="Haft D.H."/>
            <person name="Selengut J.D."/>
            <person name="Sanka R."/>
            <person name="DePew J."/>
            <person name="Purushe J."/>
            <person name="Matthias M.A."/>
            <person name="Vinetz J.M."/>
            <person name="Sutton G.G."/>
            <person name="Nierman W.C."/>
            <person name="Fouts D.E."/>
        </authorList>
    </citation>
    <scope>NUCLEOTIDE SEQUENCE [LARGE SCALE GENOMIC DNA]</scope>
    <source>
        <strain evidence="1 2">CBC1416</strain>
    </source>
</reference>
<dbReference type="EMBL" id="AKWE02000184">
    <property type="protein sequence ID" value="EMO56198.1"/>
    <property type="molecule type" value="Genomic_DNA"/>
</dbReference>
<dbReference type="InterPro" id="IPR058263">
    <property type="entry name" value="DUF7957"/>
</dbReference>
<name>M6W2Z7_9LEPT</name>
<comment type="caution">
    <text evidence="1">The sequence shown here is derived from an EMBL/GenBank/DDBJ whole genome shotgun (WGS) entry which is preliminary data.</text>
</comment>
<dbReference type="Proteomes" id="UP000012149">
    <property type="component" value="Unassembled WGS sequence"/>
</dbReference>
<dbReference type="Pfam" id="PF25857">
    <property type="entry name" value="DUF7957"/>
    <property type="match status" value="1"/>
</dbReference>
<evidence type="ECO:0000313" key="2">
    <source>
        <dbReference type="Proteomes" id="UP000012149"/>
    </source>
</evidence>
<evidence type="ECO:0000313" key="1">
    <source>
        <dbReference type="EMBL" id="EMO56198.1"/>
    </source>
</evidence>
<organism evidence="1 2">
    <name type="scientific">Leptospira santarosai str. CBC1416</name>
    <dbReference type="NCBI Taxonomy" id="1193059"/>
    <lineage>
        <taxon>Bacteria</taxon>
        <taxon>Pseudomonadati</taxon>
        <taxon>Spirochaetota</taxon>
        <taxon>Spirochaetia</taxon>
        <taxon>Leptospirales</taxon>
        <taxon>Leptospiraceae</taxon>
        <taxon>Leptospira</taxon>
    </lineage>
</organism>
<protein>
    <submittedName>
        <fullName evidence="1">Uncharacterized protein</fullName>
    </submittedName>
</protein>
<gene>
    <name evidence="1" type="ORF">LEP1GSC161_2026</name>
</gene>
<proteinExistence type="predicted"/>